<evidence type="ECO:0000256" key="1">
    <source>
        <dbReference type="ARBA" id="ARBA00023157"/>
    </source>
</evidence>
<proteinExistence type="predicted"/>
<dbReference type="GO" id="GO:0005576">
    <property type="term" value="C:extracellular region"/>
    <property type="evidence" value="ECO:0007669"/>
    <property type="project" value="UniProtKB-SubCell"/>
</dbReference>
<comment type="domain">
    <text evidence="2">Has a modular structure: an endo-beta-1,4-glucanase catalytic module at the N-terminus, a linker rich in serines and threonines, and a C-terminal carbohydrate-binding module (CBM).</text>
</comment>
<dbReference type="GO" id="GO:0030248">
    <property type="term" value="F:cellulose binding"/>
    <property type="evidence" value="ECO:0007669"/>
    <property type="project" value="UniProtKB-UniRule"/>
</dbReference>
<keyword evidence="2" id="KW-0119">Carbohydrate metabolism</keyword>
<evidence type="ECO:0000256" key="3">
    <source>
        <dbReference type="SAM" id="MobiDB-lite"/>
    </source>
</evidence>
<dbReference type="EMBL" id="KL198013">
    <property type="protein sequence ID" value="KDQ23166.1"/>
    <property type="molecule type" value="Genomic_DNA"/>
</dbReference>
<keyword evidence="2" id="KW-0136">Cellulose degradation</keyword>
<dbReference type="Pfam" id="PF03443">
    <property type="entry name" value="AA9"/>
    <property type="match status" value="1"/>
</dbReference>
<dbReference type="CDD" id="cd21175">
    <property type="entry name" value="LPMO_AA9"/>
    <property type="match status" value="1"/>
</dbReference>
<dbReference type="PANTHER" id="PTHR33353">
    <property type="entry name" value="PUTATIVE (AFU_ORTHOLOGUE AFUA_1G12560)-RELATED"/>
    <property type="match status" value="1"/>
</dbReference>
<dbReference type="VEuPathDB" id="FungiDB:PLEOSDRAFT_1098120"/>
<keyword evidence="2" id="KW-0624">Polysaccharide degradation</keyword>
<dbReference type="HOGENOM" id="CLU_031730_2_1_1"/>
<evidence type="ECO:0000256" key="4">
    <source>
        <dbReference type="SAM" id="SignalP"/>
    </source>
</evidence>
<dbReference type="Proteomes" id="UP000027073">
    <property type="component" value="Unassembled WGS sequence"/>
</dbReference>
<feature type="region of interest" description="Disordered" evidence="3">
    <location>
        <begin position="271"/>
        <end position="334"/>
    </location>
</feature>
<dbReference type="Gene3D" id="2.70.50.70">
    <property type="match status" value="1"/>
</dbReference>
<keyword evidence="2" id="KW-0964">Secreted</keyword>
<feature type="compositionally biased region" description="Basic and acidic residues" evidence="3">
    <location>
        <begin position="321"/>
        <end position="332"/>
    </location>
</feature>
<feature type="signal peptide" evidence="4">
    <location>
        <begin position="1"/>
        <end position="20"/>
    </location>
</feature>
<keyword evidence="1 2" id="KW-1015">Disulfide bond</keyword>
<protein>
    <recommendedName>
        <fullName evidence="2">AA9 family lytic polysaccharide monooxygenase</fullName>
        <ecNumber evidence="2">1.14.99.56</ecNumber>
    </recommendedName>
    <alternativeName>
        <fullName evidence="2">Endo-beta-1,4-glucanase</fullName>
    </alternativeName>
    <alternativeName>
        <fullName evidence="2">Glycosyl hydrolase 61 family protein</fullName>
    </alternativeName>
</protein>
<feature type="compositionally biased region" description="Low complexity" evidence="3">
    <location>
        <begin position="271"/>
        <end position="294"/>
    </location>
</feature>
<dbReference type="EC" id="1.14.99.56" evidence="2"/>
<comment type="catalytic activity">
    <reaction evidence="2">
        <text>[(1-&gt;4)-beta-D-glucosyl]n+m + reduced acceptor + O2 = 4-dehydro-beta-D-glucosyl-[(1-&gt;4)-beta-D-glucosyl]n-1 + [(1-&gt;4)-beta-D-glucosyl]m + acceptor + H2O.</text>
        <dbReference type="EC" id="1.14.99.56"/>
    </reaction>
</comment>
<comment type="subcellular location">
    <subcellularLocation>
        <location evidence="2">Secreted</location>
    </subcellularLocation>
</comment>
<evidence type="ECO:0000313" key="6">
    <source>
        <dbReference type="EMBL" id="KDQ23166.1"/>
    </source>
</evidence>
<feature type="domain" description="Auxiliary Activity family 9 catalytic" evidence="5">
    <location>
        <begin position="21"/>
        <end position="222"/>
    </location>
</feature>
<dbReference type="PANTHER" id="PTHR33353:SF19">
    <property type="entry name" value="GLYCOSYLHYDROLASE FAMILY 61-8 PROTEIN"/>
    <property type="match status" value="1"/>
</dbReference>
<comment type="function">
    <text evidence="2">Lytic polysaccharide monooxygenase (LMPO) that depolymerizes crystalline and amorphous polysaccharides via the oxidation of scissile alpha- or beta-(1-4)-glycosidic bonds, yielding C1 and/or C4 oxidation products. Catalysis by LPMOs requires the reduction of the active-site copper from Cu(II) to Cu(I) by a reducing agent and H(2)O(2) or O(2) as a cosubstrate.</text>
</comment>
<dbReference type="InParanoid" id="A0A067NHA4"/>
<dbReference type="SMR" id="A0A067NHA4"/>
<feature type="chain" id="PRO_5001642211" description="AA9 family lytic polysaccharide monooxygenase" evidence="4">
    <location>
        <begin position="21"/>
        <end position="351"/>
    </location>
</feature>
<dbReference type="OrthoDB" id="4849160at2759"/>
<keyword evidence="4" id="KW-0732">Signal</keyword>
<evidence type="ECO:0000259" key="5">
    <source>
        <dbReference type="Pfam" id="PF03443"/>
    </source>
</evidence>
<dbReference type="InterPro" id="IPR005103">
    <property type="entry name" value="AA9_LPMO"/>
</dbReference>
<accession>A0A067NHA4</accession>
<organism evidence="6 7">
    <name type="scientific">Pleurotus ostreatus (strain PC15)</name>
    <name type="common">Oyster mushroom</name>
    <dbReference type="NCBI Taxonomy" id="1137138"/>
    <lineage>
        <taxon>Eukaryota</taxon>
        <taxon>Fungi</taxon>
        <taxon>Dikarya</taxon>
        <taxon>Basidiomycota</taxon>
        <taxon>Agaricomycotina</taxon>
        <taxon>Agaricomycetes</taxon>
        <taxon>Agaricomycetidae</taxon>
        <taxon>Agaricales</taxon>
        <taxon>Pleurotineae</taxon>
        <taxon>Pleurotaceae</taxon>
        <taxon>Pleurotus</taxon>
    </lineage>
</organism>
<dbReference type="AlphaFoldDB" id="A0A067NHA4"/>
<sequence>MKFFVAAIAASSLFVLQAAAHGYVDSVKIDGTTYKGMDPTSGKKFQSAIRRISTQDPNYGATKSHITCGPGAEKAALVATANPGSSVDIAWKTGQGGRWPHNTGPSLTYLASCGSVSCDKFNAADAKWFKIHEAGKKSNGQWFQQDVMNGAPVSFTLPENLAPGNYLLRHEIIALHLAPKAEFYPSCTQIKVGGNKNGVPKASELVSFPGAYKDSDSGITGKGIYSGRASDYQMPGPKIASLVAGSGNVEEPAPAATKAAATTKAATASTKAAQATTTQKAPAATTTPKSTTKTCRQRKREAAPEPEAAPSPEQLYSEAYARAESEAARRDVATSFVRRHSKFVRMAKRSH</sequence>
<dbReference type="GO" id="GO:0030245">
    <property type="term" value="P:cellulose catabolic process"/>
    <property type="evidence" value="ECO:0007669"/>
    <property type="project" value="UniProtKB-UniRule"/>
</dbReference>
<dbReference type="InterPro" id="IPR049892">
    <property type="entry name" value="AA9"/>
</dbReference>
<evidence type="ECO:0000313" key="7">
    <source>
        <dbReference type="Proteomes" id="UP000027073"/>
    </source>
</evidence>
<reference evidence="7" key="1">
    <citation type="journal article" date="2014" name="Proc. Natl. Acad. Sci. U.S.A.">
        <title>Extensive sampling of basidiomycete genomes demonstrates inadequacy of the white-rot/brown-rot paradigm for wood decay fungi.</title>
        <authorList>
            <person name="Riley R."/>
            <person name="Salamov A.A."/>
            <person name="Brown D.W."/>
            <person name="Nagy L.G."/>
            <person name="Floudas D."/>
            <person name="Held B.W."/>
            <person name="Levasseur A."/>
            <person name="Lombard V."/>
            <person name="Morin E."/>
            <person name="Otillar R."/>
            <person name="Lindquist E.A."/>
            <person name="Sun H."/>
            <person name="LaButti K.M."/>
            <person name="Schmutz J."/>
            <person name="Jabbour D."/>
            <person name="Luo H."/>
            <person name="Baker S.E."/>
            <person name="Pisabarro A.G."/>
            <person name="Walton J.D."/>
            <person name="Blanchette R.A."/>
            <person name="Henrissat B."/>
            <person name="Martin F."/>
            <person name="Cullen D."/>
            <person name="Hibbett D.S."/>
            <person name="Grigoriev I.V."/>
        </authorList>
    </citation>
    <scope>NUCLEOTIDE SEQUENCE [LARGE SCALE GENOMIC DNA]</scope>
    <source>
        <strain evidence="7">PC15</strain>
    </source>
</reference>
<evidence type="ECO:0000256" key="2">
    <source>
        <dbReference type="RuleBase" id="RU368122"/>
    </source>
</evidence>
<gene>
    <name evidence="6" type="ORF">PLEOSDRAFT_1098120</name>
</gene>
<keyword evidence="6" id="KW-0378">Hydrolase</keyword>
<feature type="compositionally biased region" description="Low complexity" evidence="3">
    <location>
        <begin position="305"/>
        <end position="320"/>
    </location>
</feature>
<dbReference type="STRING" id="1137138.A0A067NHA4"/>
<dbReference type="GO" id="GO:0008810">
    <property type="term" value="F:cellulase activity"/>
    <property type="evidence" value="ECO:0007669"/>
    <property type="project" value="UniProtKB-UniRule"/>
</dbReference>
<name>A0A067NHA4_PLEO1</name>